<dbReference type="EMBL" id="NAJQ01000107">
    <property type="protein sequence ID" value="TKA78676.1"/>
    <property type="molecule type" value="Genomic_DNA"/>
</dbReference>
<comment type="caution">
    <text evidence="2">The sequence shown here is derived from an EMBL/GenBank/DDBJ whole genome shotgun (WGS) entry which is preliminary data.</text>
</comment>
<organism evidence="2 3">
    <name type="scientific">Friedmanniomyces simplex</name>
    <dbReference type="NCBI Taxonomy" id="329884"/>
    <lineage>
        <taxon>Eukaryota</taxon>
        <taxon>Fungi</taxon>
        <taxon>Dikarya</taxon>
        <taxon>Ascomycota</taxon>
        <taxon>Pezizomycotina</taxon>
        <taxon>Dothideomycetes</taxon>
        <taxon>Dothideomycetidae</taxon>
        <taxon>Mycosphaerellales</taxon>
        <taxon>Teratosphaeriaceae</taxon>
        <taxon>Friedmanniomyces</taxon>
    </lineage>
</organism>
<evidence type="ECO:0000313" key="2">
    <source>
        <dbReference type="EMBL" id="TKA78676.1"/>
    </source>
</evidence>
<reference evidence="2 3" key="1">
    <citation type="submission" date="2017-03" db="EMBL/GenBank/DDBJ databases">
        <title>Genomes of endolithic fungi from Antarctica.</title>
        <authorList>
            <person name="Coleine C."/>
            <person name="Masonjones S."/>
            <person name="Stajich J.E."/>
        </authorList>
    </citation>
    <scope>NUCLEOTIDE SEQUENCE [LARGE SCALE GENOMIC DNA]</scope>
    <source>
        <strain evidence="2 3">CCFEE 5184</strain>
    </source>
</reference>
<feature type="compositionally biased region" description="Acidic residues" evidence="1">
    <location>
        <begin position="239"/>
        <end position="254"/>
    </location>
</feature>
<dbReference type="Proteomes" id="UP000309340">
    <property type="component" value="Unassembled WGS sequence"/>
</dbReference>
<gene>
    <name evidence="2" type="ORF">B0A55_04502</name>
</gene>
<name>A0A4U0XQI9_9PEZI</name>
<dbReference type="AlphaFoldDB" id="A0A4U0XQI9"/>
<keyword evidence="3" id="KW-1185">Reference proteome</keyword>
<evidence type="ECO:0000256" key="1">
    <source>
        <dbReference type="SAM" id="MobiDB-lite"/>
    </source>
</evidence>
<accession>A0A4U0XQI9</accession>
<sequence length="269" mass="29603">MANTTTVSPFQRCPPELRQHFYKLLIDDSYDVCYQRLAGRESDRGTSTSSTRQQAAEMRTSVLLVNQQLHREYQAAWFAATELGLTLYEVLLAPKSVVKDTAQERTKIENAVSYKLAAYVDAWPASEPDYSIHTIFVQNQSPGYRMVWKHMCDKQKAWLSISTEHYQQMVAKVNAAISAMVIARRSTDGVAGMTWEGAEQIIDALQTLSESEGDEGASDGGAGGDGGDDGGDGGNGASCEEEVEEEDDEEEEEAAAWSPDLTTGGPIWW</sequence>
<proteinExistence type="predicted"/>
<protein>
    <submittedName>
        <fullName evidence="2">Uncharacterized protein</fullName>
    </submittedName>
</protein>
<evidence type="ECO:0000313" key="3">
    <source>
        <dbReference type="Proteomes" id="UP000309340"/>
    </source>
</evidence>
<feature type="region of interest" description="Disordered" evidence="1">
    <location>
        <begin position="210"/>
        <end position="269"/>
    </location>
</feature>